<organism evidence="2 3">
    <name type="scientific">Granulicella arctica</name>
    <dbReference type="NCBI Taxonomy" id="940613"/>
    <lineage>
        <taxon>Bacteria</taxon>
        <taxon>Pseudomonadati</taxon>
        <taxon>Acidobacteriota</taxon>
        <taxon>Terriglobia</taxon>
        <taxon>Terriglobales</taxon>
        <taxon>Acidobacteriaceae</taxon>
        <taxon>Granulicella</taxon>
    </lineage>
</organism>
<gene>
    <name evidence="2" type="ORF">HDF17_003435</name>
</gene>
<feature type="domain" description="Putative zinc-finger" evidence="1">
    <location>
        <begin position="8"/>
        <end position="41"/>
    </location>
</feature>
<accession>A0A7Y9TIJ9</accession>
<reference evidence="2 3" key="1">
    <citation type="submission" date="2020-07" db="EMBL/GenBank/DDBJ databases">
        <title>Genomic Encyclopedia of Type Strains, Phase IV (KMG-V): Genome sequencing to study the core and pangenomes of soil and plant-associated prokaryotes.</title>
        <authorList>
            <person name="Whitman W."/>
        </authorList>
    </citation>
    <scope>NUCLEOTIDE SEQUENCE [LARGE SCALE GENOMIC DNA]</scope>
    <source>
        <strain evidence="2 3">X4EP2</strain>
    </source>
</reference>
<sequence>MAPVVIECKHVWDYISGYLDDTLPTEARELVQKHLEHCEICSAILDSTRNILILTADERVFELPVGFSERLHTRLDLAMNTNTTSDPENE</sequence>
<name>A0A7Y9TIJ9_9BACT</name>
<comment type="caution">
    <text evidence="2">The sequence shown here is derived from an EMBL/GenBank/DDBJ whole genome shotgun (WGS) entry which is preliminary data.</text>
</comment>
<protein>
    <submittedName>
        <fullName evidence="2">Anti-sigma factor RsiW</fullName>
    </submittedName>
</protein>
<dbReference type="Pfam" id="PF13490">
    <property type="entry name" value="zf-HC2"/>
    <property type="match status" value="1"/>
</dbReference>
<dbReference type="Gene3D" id="1.10.10.1320">
    <property type="entry name" value="Anti-sigma factor, zinc-finger domain"/>
    <property type="match status" value="1"/>
</dbReference>
<dbReference type="Proteomes" id="UP000589520">
    <property type="component" value="Unassembled WGS sequence"/>
</dbReference>
<proteinExistence type="predicted"/>
<evidence type="ECO:0000313" key="3">
    <source>
        <dbReference type="Proteomes" id="UP000589520"/>
    </source>
</evidence>
<evidence type="ECO:0000259" key="1">
    <source>
        <dbReference type="Pfam" id="PF13490"/>
    </source>
</evidence>
<dbReference type="InterPro" id="IPR027383">
    <property type="entry name" value="Znf_put"/>
</dbReference>
<keyword evidence="3" id="KW-1185">Reference proteome</keyword>
<dbReference type="InterPro" id="IPR041916">
    <property type="entry name" value="Anti_sigma_zinc_sf"/>
</dbReference>
<dbReference type="AlphaFoldDB" id="A0A7Y9TIJ9"/>
<evidence type="ECO:0000313" key="2">
    <source>
        <dbReference type="EMBL" id="NYF81115.1"/>
    </source>
</evidence>
<dbReference type="RefSeq" id="WP_432432216.1">
    <property type="nucleotide sequence ID" value="NZ_JACCCW010000002.1"/>
</dbReference>
<dbReference type="EMBL" id="JACCCW010000002">
    <property type="protein sequence ID" value="NYF81115.1"/>
    <property type="molecule type" value="Genomic_DNA"/>
</dbReference>